<evidence type="ECO:0000256" key="10">
    <source>
        <dbReference type="ARBA" id="ARBA00022837"/>
    </source>
</evidence>
<dbReference type="InterPro" id="IPR050431">
    <property type="entry name" value="Adaptor_comp_med_subunit"/>
</dbReference>
<comment type="subunit">
    <text evidence="14">Interacts with PCSK6 (immature form including the propeptide); probably involved in the maturation and the secretion of PCSK6.</text>
</comment>
<evidence type="ECO:0000256" key="11">
    <source>
        <dbReference type="ARBA" id="ARBA00023180"/>
    </source>
</evidence>
<comment type="caution">
    <text evidence="21">The sequence shown here is derived from an EMBL/GenBank/DDBJ whole genome shotgun (WGS) entry which is preliminary data.</text>
</comment>
<feature type="compositionally biased region" description="Polar residues" evidence="16">
    <location>
        <begin position="734"/>
        <end position="747"/>
    </location>
</feature>
<evidence type="ECO:0000256" key="12">
    <source>
        <dbReference type="ARBA" id="ARBA00023186"/>
    </source>
</evidence>
<evidence type="ECO:0000259" key="20">
    <source>
        <dbReference type="PROSITE" id="PS51072"/>
    </source>
</evidence>
<dbReference type="Pfam" id="PF13833">
    <property type="entry name" value="EF-hand_8"/>
    <property type="match status" value="1"/>
</dbReference>
<evidence type="ECO:0000256" key="3">
    <source>
        <dbReference type="ARBA" id="ARBA00005579"/>
    </source>
</evidence>
<keyword evidence="22" id="KW-1185">Reference proteome</keyword>
<evidence type="ECO:0000256" key="9">
    <source>
        <dbReference type="ARBA" id="ARBA00022824"/>
    </source>
</evidence>
<dbReference type="PROSITE" id="PS00018">
    <property type="entry name" value="EF_HAND_1"/>
    <property type="match status" value="4"/>
</dbReference>
<keyword evidence="9" id="KW-0256">Endoplasmic reticulum</keyword>
<reference evidence="21 22" key="1">
    <citation type="submission" date="2019-03" db="EMBL/GenBank/DDBJ databases">
        <title>An improved genome assembly of the fluke Schistosoma japonicum.</title>
        <authorList>
            <person name="Hu W."/>
            <person name="Luo F."/>
            <person name="Yin M."/>
            <person name="Mo X."/>
            <person name="Sun C."/>
            <person name="Wu Q."/>
            <person name="Zhu B."/>
            <person name="Xiang M."/>
            <person name="Wang J."/>
            <person name="Wang Y."/>
            <person name="Zhang T."/>
            <person name="Xu B."/>
            <person name="Zheng H."/>
            <person name="Feng Z."/>
        </authorList>
    </citation>
    <scope>NUCLEOTIDE SEQUENCE [LARGE SCALE GENOMIC DNA]</scope>
    <source>
        <strain evidence="21">HuSjv2</strain>
        <tissue evidence="21">Worms</tissue>
    </source>
</reference>
<dbReference type="Pfam" id="PF13499">
    <property type="entry name" value="EF-hand_7"/>
    <property type="match status" value="1"/>
</dbReference>
<dbReference type="InterPro" id="IPR036168">
    <property type="entry name" value="AP2_Mu_C_sf"/>
</dbReference>
<sequence>MIFSCIPCTIVICILSDFAFVESKYKPRTADKDLSDLPHTFEGEHSSAFDHDAFLGRDEAKRFDDLTPEESKQKLGEIVDKIDLNSDGQITSEEMAAWISKVSKKMLLDDVDRAWKDLELSDGDKLSWEKHMDELFGEDGDLEDEDDDTKKTISERDKRRWATADVDGDGKLSKEEYLAFLHPEHEPKMRQVVIRETMEEVDKNNDSFVDLDEYIKDLWSPNSPSEEEPEWVKTEREEFSKRRDINGDGKLDLEEVGKWIAPEDYNNIQAEVTHLFSESDADQDGKLSKSEILNRYDLFVGSQATNFGEILTGHDELFKFNPISFINRRSSKAKAKARSGSADQASLSQNESDNEFQSPVVRSRIRPSKKISSGQDVKSFPSSSSIRAQVLASLRRTRSPKRKSHQQTTRAISVPPSTVENNPTTQKASIITSSINNNHKPTNVVSLEYVEQPEQCGSPAPLAQDDCFELTDISDVENDPMHKCQTLHKPITSKNSITTMDDSESNTPTEFQSQSIENINVELNDNYHDITNKSDQNVTSSYVYDSTDLQYESENDHSMGDESVDDVSDNNYDDDKSVTKLVVEYEIEYPVIDHSDSDVMSFTSEIPKKLSISSDSEVAEHDMAERDDESTKSIQSSTDRSLTSIKHFEEEEEDSDEENIQVDTNVVYQDDINTQHYMYIHEEDNYNRYSDGESQRPIVITDENNAQNAQEHDEELQEQENVDHYESKNDDPSQDSFSFLKSTTLNPNRDDINDINRTYLTTPSIIITCASTESLMKINDDHRLIPPTRPPGPPPIPPPPHTDSTPKRPSPPSTLLPKESPPRPQGPQPITTSQGDTGKRRRKKDKLFGLVNLGPLPSDPDPNFPFRSHFEKSVLPNPKKAIQRILRGETKAERRQRKEQQELNRLLKGPINKAEQIIKLEPLPHSKDWQEFQQLQARIQSTVEESTSKIKALSSVFISCDNQPLDEQTTVDVKAELDSAENWANFNQVITTEEEEKENWANFNQPIVELYNKDNFNSLDTDKNWANFEKQEDLDLDKSNLENWANFEQIETTTDFIIDINQSEQSENWATFDQQQTSTQPIDPVPVESVSENWADFNILQTVNNYPLDTSTGNEGWANFDLITIDNNKPPTNTRDIFNENTSNCSEPNHTDNLFNNCEHIITPSENLFERYQEKSGENEFHGEHHEILDENLFDSHCIIDTTHLQDFNQTESNLLNFSYTDTSITGSTTEDITNNYNNLKDIDNLFIRKKSLDKVDNHYIVTIDNLLDSDQTEYFGRTVESDLTKEADIGERSDEIGYSVIQIPSDLNQTESSDNYFVVDRSGTTENLFGCDYPLQPLASLYSQSIIGTNREEIVDSRHLVNSLKTSENIFYCDKSQVAIKQNLSKNLSSSKDNQQLIQGKRLTTISDFSKPHTLQINFKNMESDKLQKFSKPADSETIQFNTIADISEQHYHNDSDVEHGNYEQNDDFDPKITADSSSDTSSYEDHGQPSALEDQDEVEDTEEEERRTGVRNNTIQEYDSEYHQNYENNDYTNEEELIFTTNVPNYEQNKEEINPFSKDAFEDLSVTTTAVELKGKLTPFEHKINIDELKNIARPRVKPVRQETLSGNNPFRKRSEIDEPDKKNFPLITDTVDIPADDLTRIATGIKLIGPQNKINLHNKIKNSFDSGSFDEDVEGSRIGIQSSEVIETVETIGVNSDGFDPLQTIYPDSENENSSDSNESKSLHITINKIQNKKRDITLESKSTVALTDGNNITIQPPPQQSKPINILELDLEGINNEEAHKVVSENNSHTTNETNANITPSTPSGWVDFFDDNNDDESASMGVTPFKLDKDDVDKAFEIQWPLEDESNKGKPEPTYPEPPRPETPDPELDIPFHPFINTEDTWRLWLRYPEKKTRVKQISKYTTDRYWREVAVRLVEEHGRKVIALHEITENTDEISPEPYRTVRIEPYMQLSREKLQQYDKYGKLHVFKLNHVSYKELVGMRPEKFSIKNLQNLVSHKPKQNITLDHIPVYTEILKFGSLDQTRIRRLMPVFEDALMKIPSYKDTSLNYSREEVCCYVVDEYEGKLSVQGAILEQKARTRIFCTAFVNGGPHIVLGLNDKWRFGREVVRRCDILPVMHDEWISIRNPEFHSCVQMEEYEKDHMLQFYPLDGCRFELLRFRVSLRGNRELPMQVKVTYTIDGRRVSMRCDLLVPGYFSTSKRSGAVPCEKVEIHIPFPEEWIYHFRVEKHHKYGSVHSTLRKPGKIKGLERITQMAQSLLPPSMLEASIGVAKYEHLYKAIVWRIPRVPEKSEASFRPHLLTCNLVLAPHDTVPEWEALIPYCQIEYTMPSSTVSGATVRSISVEHTGNVEKFVKYLTKYKYTMDIDYQLGSRKEPALKSLLDEDTSNFYEKPSEQTQSNRTYEVNDSNYDSSDNNNGMKSMDNSRVEDTRTDNSNEMEMEQTAPTEFGDLLGLGDDFNTISDVRSEQSKQINMDNLF</sequence>
<evidence type="ECO:0000256" key="7">
    <source>
        <dbReference type="ARBA" id="ARBA00022729"/>
    </source>
</evidence>
<dbReference type="InterPro" id="IPR002048">
    <property type="entry name" value="EF_hand_dom"/>
</dbReference>
<evidence type="ECO:0000256" key="8">
    <source>
        <dbReference type="ARBA" id="ARBA00022737"/>
    </source>
</evidence>
<evidence type="ECO:0000256" key="2">
    <source>
        <dbReference type="ARBA" id="ARBA00004496"/>
    </source>
</evidence>
<dbReference type="CDD" id="cd16226">
    <property type="entry name" value="EFh_CREC_Calumenin_like"/>
    <property type="match status" value="1"/>
</dbReference>
<feature type="domain" description="EF-hand" evidence="18">
    <location>
        <begin position="152"/>
        <end position="187"/>
    </location>
</feature>
<dbReference type="Pfam" id="PF13202">
    <property type="entry name" value="EF-hand_5"/>
    <property type="match status" value="1"/>
</dbReference>
<feature type="signal peptide" evidence="17">
    <location>
        <begin position="1"/>
        <end position="23"/>
    </location>
</feature>
<dbReference type="SUPFAM" id="SSF47473">
    <property type="entry name" value="EF-hand"/>
    <property type="match status" value="2"/>
</dbReference>
<dbReference type="OrthoDB" id="10063141at2759"/>
<dbReference type="Gene3D" id="1.10.238.10">
    <property type="entry name" value="EF-hand"/>
    <property type="match status" value="2"/>
</dbReference>
<keyword evidence="7 17" id="KW-0732">Signal</keyword>
<feature type="domain" description="SHD" evidence="19">
    <location>
        <begin position="1886"/>
        <end position="2052"/>
    </location>
</feature>
<keyword evidence="6" id="KW-0479">Metal-binding</keyword>
<feature type="region of interest" description="Disordered" evidence="16">
    <location>
        <begin position="2388"/>
        <end position="2456"/>
    </location>
</feature>
<dbReference type="GO" id="GO:0005788">
    <property type="term" value="C:endoplasmic reticulum lumen"/>
    <property type="evidence" value="ECO:0007669"/>
    <property type="project" value="UniProtKB-SubCell"/>
</dbReference>
<feature type="compositionally biased region" description="Low complexity" evidence="16">
    <location>
        <begin position="2410"/>
        <end position="2421"/>
    </location>
</feature>
<keyword evidence="11" id="KW-0325">Glycoprotein</keyword>
<evidence type="ECO:0000256" key="1">
    <source>
        <dbReference type="ARBA" id="ARBA00004319"/>
    </source>
</evidence>
<feature type="region of interest" description="Disordered" evidence="16">
    <location>
        <begin position="1706"/>
        <end position="1725"/>
    </location>
</feature>
<comment type="subcellular location">
    <subcellularLocation>
        <location evidence="2">Cytoplasm</location>
    </subcellularLocation>
    <subcellularLocation>
        <location evidence="1">Endoplasmic reticulum lumen</location>
    </subcellularLocation>
</comment>
<dbReference type="PROSITE" id="PS50222">
    <property type="entry name" value="EF_HAND_2"/>
    <property type="match status" value="3"/>
</dbReference>
<dbReference type="GO" id="GO:0015031">
    <property type="term" value="P:protein transport"/>
    <property type="evidence" value="ECO:0007669"/>
    <property type="project" value="UniProtKB-ARBA"/>
</dbReference>
<dbReference type="SMART" id="SM00054">
    <property type="entry name" value="EFh"/>
    <property type="match status" value="4"/>
</dbReference>
<feature type="compositionally biased region" description="Acidic residues" evidence="16">
    <location>
        <begin position="1495"/>
        <end position="1505"/>
    </location>
</feature>
<name>A0A4Z2CWX1_SCHJA</name>
<dbReference type="FunFam" id="1.10.238.10:FF:000104">
    <property type="entry name" value="calumenin isoform X1"/>
    <property type="match status" value="1"/>
</dbReference>
<dbReference type="InterPro" id="IPR028565">
    <property type="entry name" value="MHD"/>
</dbReference>
<keyword evidence="5" id="KW-0254">Endocytosis</keyword>
<evidence type="ECO:0000313" key="21">
    <source>
        <dbReference type="EMBL" id="TNN08654.1"/>
    </source>
</evidence>
<evidence type="ECO:0000256" key="15">
    <source>
        <dbReference type="ARBA" id="ARBA00072696"/>
    </source>
</evidence>
<evidence type="ECO:0000256" key="16">
    <source>
        <dbReference type="SAM" id="MobiDB-lite"/>
    </source>
</evidence>
<evidence type="ECO:0000256" key="13">
    <source>
        <dbReference type="ARBA" id="ARBA00056975"/>
    </source>
</evidence>
<keyword evidence="8" id="KW-0677">Repeat</keyword>
<keyword evidence="10" id="KW-0106">Calcium</keyword>
<comment type="function">
    <text evidence="13">Probable molecular chaperone assisting protein biosynthesis and transport in the endoplasmic reticulum. Required for the proper biosynthesis and transport of pulmonary surfactant-associated protein A/SP-A, pulmonary surfactant-associated protein D/SP-D and the lipid transporter ABCA3. By regulating both the proper expression and the degradation through the endoplasmic reticulum-associated protein degradation pathway of these proteins plays a crucial role in pulmonary surfactant homeostasis. Has an anti-fibrotic activity by negatively regulating the secretion of type I and type III collagens. This calcium-binding protein also transiently associates with immature PCSK6 and regulates its secretion.</text>
</comment>
<dbReference type="Gene3D" id="2.60.40.1170">
    <property type="entry name" value="Mu homology domain, subdomain B"/>
    <property type="match status" value="1"/>
</dbReference>
<feature type="compositionally biased region" description="Polar residues" evidence="16">
    <location>
        <begin position="341"/>
        <end position="357"/>
    </location>
</feature>
<feature type="compositionally biased region" description="Pro residues" evidence="16">
    <location>
        <begin position="787"/>
        <end position="801"/>
    </location>
</feature>
<dbReference type="PROSITE" id="PS51072">
    <property type="entry name" value="MHD"/>
    <property type="match status" value="1"/>
</dbReference>
<dbReference type="InterPro" id="IPR011992">
    <property type="entry name" value="EF-hand-dom_pair"/>
</dbReference>
<feature type="region of interest" description="Disordered" evidence="16">
    <location>
        <begin position="335"/>
        <end position="424"/>
    </location>
</feature>
<feature type="region of interest" description="Disordered" evidence="16">
    <location>
        <begin position="781"/>
        <end position="842"/>
    </location>
</feature>
<feature type="compositionally biased region" description="Acidic residues" evidence="16">
    <location>
        <begin position="562"/>
        <end position="572"/>
    </location>
</feature>
<keyword evidence="4" id="KW-0963">Cytoplasm</keyword>
<feature type="compositionally biased region" description="Low complexity" evidence="16">
    <location>
        <begin position="1789"/>
        <end position="1801"/>
    </location>
</feature>
<accession>A0A4Z2CWX1</accession>
<evidence type="ECO:0000259" key="19">
    <source>
        <dbReference type="PROSITE" id="PS51070"/>
    </source>
</evidence>
<proteinExistence type="inferred from homology"/>
<evidence type="ECO:0000259" key="18">
    <source>
        <dbReference type="PROSITE" id="PS50222"/>
    </source>
</evidence>
<feature type="region of interest" description="Disordered" evidence="16">
    <location>
        <begin position="1605"/>
        <end position="1624"/>
    </location>
</feature>
<dbReference type="InterPro" id="IPR012320">
    <property type="entry name" value="SHD_dom"/>
</dbReference>
<feature type="domain" description="MHD" evidence="20">
    <location>
        <begin position="2056"/>
        <end position="2375"/>
    </location>
</feature>
<evidence type="ECO:0000313" key="22">
    <source>
        <dbReference type="Proteomes" id="UP000311919"/>
    </source>
</evidence>
<feature type="compositionally biased region" description="Polar residues" evidence="16">
    <location>
        <begin position="632"/>
        <end position="642"/>
    </location>
</feature>
<dbReference type="InterPro" id="IPR018247">
    <property type="entry name" value="EF_Hand_1_Ca_BS"/>
</dbReference>
<feature type="region of interest" description="Disordered" evidence="16">
    <location>
        <begin position="1789"/>
        <end position="1809"/>
    </location>
</feature>
<organism evidence="21 22">
    <name type="scientific">Schistosoma japonicum</name>
    <name type="common">Blood fluke</name>
    <dbReference type="NCBI Taxonomy" id="6182"/>
    <lineage>
        <taxon>Eukaryota</taxon>
        <taxon>Metazoa</taxon>
        <taxon>Spiralia</taxon>
        <taxon>Lophotrochozoa</taxon>
        <taxon>Platyhelminthes</taxon>
        <taxon>Trematoda</taxon>
        <taxon>Digenea</taxon>
        <taxon>Strigeidida</taxon>
        <taxon>Schistosomatoidea</taxon>
        <taxon>Schistosomatidae</taxon>
        <taxon>Schistosoma</taxon>
    </lineage>
</organism>
<dbReference type="Pfam" id="PF00928">
    <property type="entry name" value="Adap_comp_sub"/>
    <property type="match status" value="1"/>
</dbReference>
<feature type="region of interest" description="Disordered" evidence="16">
    <location>
        <begin position="1456"/>
        <end position="1524"/>
    </location>
</feature>
<feature type="compositionally biased region" description="Basic and acidic residues" evidence="16">
    <location>
        <begin position="721"/>
        <end position="731"/>
    </location>
</feature>
<dbReference type="GO" id="GO:0006897">
    <property type="term" value="P:endocytosis"/>
    <property type="evidence" value="ECO:0007669"/>
    <property type="project" value="UniProtKB-KW"/>
</dbReference>
<evidence type="ECO:0000256" key="14">
    <source>
        <dbReference type="ARBA" id="ARBA00063143"/>
    </source>
</evidence>
<feature type="chain" id="PRO_5021229515" description="Reticulocalbin-3" evidence="17">
    <location>
        <begin position="24"/>
        <end position="2482"/>
    </location>
</feature>
<dbReference type="SUPFAM" id="SSF49447">
    <property type="entry name" value="Second domain of Mu2 adaptin subunit (ap50) of ap2 adaptor"/>
    <property type="match status" value="1"/>
</dbReference>
<evidence type="ECO:0000256" key="4">
    <source>
        <dbReference type="ARBA" id="ARBA00022490"/>
    </source>
</evidence>
<dbReference type="PROSITE" id="PS51070">
    <property type="entry name" value="SHD"/>
    <property type="match status" value="1"/>
</dbReference>
<feature type="region of interest" description="Disordered" evidence="16">
    <location>
        <begin position="553"/>
        <end position="574"/>
    </location>
</feature>
<feature type="domain" description="EF-hand" evidence="18">
    <location>
        <begin position="267"/>
        <end position="302"/>
    </location>
</feature>
<gene>
    <name evidence="21" type="ORF">EWB00_006832</name>
</gene>
<feature type="region of interest" description="Disordered" evidence="16">
    <location>
        <begin position="706"/>
        <end position="755"/>
    </location>
</feature>
<feature type="domain" description="EF-hand" evidence="18">
    <location>
        <begin position="70"/>
        <end position="105"/>
    </location>
</feature>
<feature type="compositionally biased region" description="Basic and acidic residues" evidence="16">
    <location>
        <begin position="2427"/>
        <end position="2438"/>
    </location>
</feature>
<evidence type="ECO:0000256" key="17">
    <source>
        <dbReference type="SAM" id="SignalP"/>
    </source>
</evidence>
<evidence type="ECO:0000256" key="6">
    <source>
        <dbReference type="ARBA" id="ARBA00022723"/>
    </source>
</evidence>
<feature type="compositionally biased region" description="Basic residues" evidence="16">
    <location>
        <begin position="395"/>
        <end position="405"/>
    </location>
</feature>
<feature type="region of interest" description="Disordered" evidence="16">
    <location>
        <begin position="1844"/>
        <end position="1871"/>
    </location>
</feature>
<dbReference type="STRING" id="6182.A0A4Z2CWX1"/>
<protein>
    <recommendedName>
        <fullName evidence="15">Reticulocalbin-3</fullName>
    </recommendedName>
</protein>
<dbReference type="Proteomes" id="UP000311919">
    <property type="component" value="Unassembled WGS sequence"/>
</dbReference>
<feature type="region of interest" description="Disordered" evidence="16">
    <location>
        <begin position="495"/>
        <end position="514"/>
    </location>
</feature>
<dbReference type="EMBL" id="SKCS01000404">
    <property type="protein sequence ID" value="TNN08654.1"/>
    <property type="molecule type" value="Genomic_DNA"/>
</dbReference>
<evidence type="ECO:0000256" key="5">
    <source>
        <dbReference type="ARBA" id="ARBA00022583"/>
    </source>
</evidence>
<dbReference type="GO" id="GO:0005509">
    <property type="term" value="F:calcium ion binding"/>
    <property type="evidence" value="ECO:0007669"/>
    <property type="project" value="InterPro"/>
</dbReference>
<dbReference type="PANTHER" id="PTHR10529">
    <property type="entry name" value="AP COMPLEX SUBUNIT MU"/>
    <property type="match status" value="1"/>
</dbReference>
<feature type="region of interest" description="Disordered" evidence="16">
    <location>
        <begin position="613"/>
        <end position="642"/>
    </location>
</feature>
<feature type="compositionally biased region" description="Polar residues" evidence="16">
    <location>
        <begin position="406"/>
        <end position="424"/>
    </location>
</feature>
<feature type="compositionally biased region" description="Polar residues" evidence="16">
    <location>
        <begin position="374"/>
        <end position="387"/>
    </location>
</feature>
<feature type="compositionally biased region" description="Basic and acidic residues" evidence="16">
    <location>
        <begin position="1615"/>
        <end position="1624"/>
    </location>
</feature>
<feature type="compositionally biased region" description="Polar residues" evidence="16">
    <location>
        <begin position="2399"/>
        <end position="2409"/>
    </location>
</feature>
<comment type="similarity">
    <text evidence="3">Belongs to the Stoned B family.</text>
</comment>
<keyword evidence="12" id="KW-0143">Chaperone</keyword>